<dbReference type="Proteomes" id="UP000800041">
    <property type="component" value="Unassembled WGS sequence"/>
</dbReference>
<evidence type="ECO:0000259" key="2">
    <source>
        <dbReference type="PROSITE" id="PS50018"/>
    </source>
</evidence>
<name>A0A6G1HB27_9PEZI</name>
<evidence type="ECO:0000256" key="1">
    <source>
        <dbReference type="SAM" id="MobiDB-lite"/>
    </source>
</evidence>
<dbReference type="Pfam" id="PF03836">
    <property type="entry name" value="RasGAP_C"/>
    <property type="match status" value="1"/>
</dbReference>
<dbReference type="PANTHER" id="PTHR14149:SF14">
    <property type="entry name" value="CALPONIN-HOMOLOGY (CH) DOMAIN-CONTAINING PROTEIN"/>
    <property type="match status" value="1"/>
</dbReference>
<dbReference type="SMART" id="SM00033">
    <property type="entry name" value="CH"/>
    <property type="match status" value="1"/>
</dbReference>
<feature type="domain" description="Calponin-homology (CH)" evidence="3">
    <location>
        <begin position="113"/>
        <end position="221"/>
    </location>
</feature>
<dbReference type="EMBL" id="ML977142">
    <property type="protein sequence ID" value="KAF1990252.1"/>
    <property type="molecule type" value="Genomic_DNA"/>
</dbReference>
<dbReference type="OrthoDB" id="775356at2759"/>
<dbReference type="PANTHER" id="PTHR14149">
    <property type="entry name" value="RAS GTPASE-ACTIVATING PROTEIN WITH IQ MOTIF"/>
    <property type="match status" value="1"/>
</dbReference>
<dbReference type="PROSITE" id="PS50096">
    <property type="entry name" value="IQ"/>
    <property type="match status" value="1"/>
</dbReference>
<feature type="region of interest" description="Disordered" evidence="1">
    <location>
        <begin position="1277"/>
        <end position="1305"/>
    </location>
</feature>
<dbReference type="InterPro" id="IPR000593">
    <property type="entry name" value="RasGAP_C"/>
</dbReference>
<protein>
    <submittedName>
        <fullName evidence="4">Putative ras GTPase activating protein</fullName>
    </submittedName>
</protein>
<evidence type="ECO:0000259" key="3">
    <source>
        <dbReference type="PROSITE" id="PS50021"/>
    </source>
</evidence>
<dbReference type="InterPro" id="IPR036872">
    <property type="entry name" value="CH_dom_sf"/>
</dbReference>
<keyword evidence="5" id="KW-1185">Reference proteome</keyword>
<feature type="compositionally biased region" description="Basic and acidic residues" evidence="1">
    <location>
        <begin position="1"/>
        <end position="14"/>
    </location>
</feature>
<dbReference type="InterPro" id="IPR001715">
    <property type="entry name" value="CH_dom"/>
</dbReference>
<dbReference type="SUPFAM" id="SSF143885">
    <property type="entry name" value="RGC domain-like"/>
    <property type="match status" value="1"/>
</dbReference>
<feature type="domain" description="Ras-GAP" evidence="2">
    <location>
        <begin position="865"/>
        <end position="1095"/>
    </location>
</feature>
<evidence type="ECO:0000313" key="4">
    <source>
        <dbReference type="EMBL" id="KAF1990252.1"/>
    </source>
</evidence>
<reference evidence="4" key="1">
    <citation type="journal article" date="2020" name="Stud. Mycol.">
        <title>101 Dothideomycetes genomes: a test case for predicting lifestyles and emergence of pathogens.</title>
        <authorList>
            <person name="Haridas S."/>
            <person name="Albert R."/>
            <person name="Binder M."/>
            <person name="Bloem J."/>
            <person name="Labutti K."/>
            <person name="Salamov A."/>
            <person name="Andreopoulos B."/>
            <person name="Baker S."/>
            <person name="Barry K."/>
            <person name="Bills G."/>
            <person name="Bluhm B."/>
            <person name="Cannon C."/>
            <person name="Castanera R."/>
            <person name="Culley D."/>
            <person name="Daum C."/>
            <person name="Ezra D."/>
            <person name="Gonzalez J."/>
            <person name="Henrissat B."/>
            <person name="Kuo A."/>
            <person name="Liang C."/>
            <person name="Lipzen A."/>
            <person name="Lutzoni F."/>
            <person name="Magnuson J."/>
            <person name="Mondo S."/>
            <person name="Nolan M."/>
            <person name="Ohm R."/>
            <person name="Pangilinan J."/>
            <person name="Park H.-J."/>
            <person name="Ramirez L."/>
            <person name="Alfaro M."/>
            <person name="Sun H."/>
            <person name="Tritt A."/>
            <person name="Yoshinaga Y."/>
            <person name="Zwiers L.-H."/>
            <person name="Turgeon B."/>
            <person name="Goodwin S."/>
            <person name="Spatafora J."/>
            <person name="Crous P."/>
            <person name="Grigoriev I."/>
        </authorList>
    </citation>
    <scope>NUCLEOTIDE SEQUENCE</scope>
    <source>
        <strain evidence="4">CBS 113979</strain>
    </source>
</reference>
<gene>
    <name evidence="4" type="ORF">K402DRAFT_325232</name>
</gene>
<dbReference type="InterPro" id="IPR001936">
    <property type="entry name" value="RasGAP_dom"/>
</dbReference>
<dbReference type="GO" id="GO:1903479">
    <property type="term" value="P:mitotic actomyosin contractile ring assembly actin filament organization"/>
    <property type="evidence" value="ECO:0007669"/>
    <property type="project" value="TreeGrafter"/>
</dbReference>
<dbReference type="GO" id="GO:0051015">
    <property type="term" value="F:actin filament binding"/>
    <property type="evidence" value="ECO:0007669"/>
    <property type="project" value="TreeGrafter"/>
</dbReference>
<dbReference type="SUPFAM" id="SSF47576">
    <property type="entry name" value="Calponin-homology domain, CH-domain"/>
    <property type="match status" value="1"/>
</dbReference>
<dbReference type="Gene3D" id="1.10.506.10">
    <property type="entry name" value="GTPase Activation - p120gap, domain 1"/>
    <property type="match status" value="1"/>
</dbReference>
<evidence type="ECO:0000313" key="5">
    <source>
        <dbReference type="Proteomes" id="UP000800041"/>
    </source>
</evidence>
<dbReference type="CDD" id="cd21206">
    <property type="entry name" value="CH_IQGAP"/>
    <property type="match status" value="1"/>
</dbReference>
<sequence length="1550" mass="178742">MSRFDSVRRSDSVRRAGRPASYHPDARHSQLLHLEAPDLERMQKSTTGHLRTFSKLAESTQDEFEITSEEQQVVGLAGRRRLQRAQSTRGAPTWQASNWMDKQRQYLAAYEYLCHIGEAKEWIEGIIDQELPPIIMLEDALRDGVTLAELVQALQPDKHFRIFRHPRLQYRHSDNIAIFFRFAYEEAGLDKTYHFELVDLYEKKNIPKVIHCIHALAWMLWKNGKIDLQIGNLVGQLQFDDHDLEATQRSLDRSGIAMPNFSGMSANFGVQPEPEPEPEPVETDEERWHREGLEVESMIVDLQAAARGALARGALHGVLLDFWETEDAEEGIVELQAIIKGQQAREIAEYHLLMFTFARDLQCLSRGFIARQRRSREEAYISATHDDFAQLQSLIRARKLRSEVRSMSRDAQRNSQTLADLQSVVRGLLTRWRVSDQYYEAKEGARTEIVGFQALAKRKIAKCALEEQRMSLRVSTNQVAVSKIQSMVRAKAARTQNLQVQYQLAQFSPKVEALQSLARAAIRRESTRRVEEELDSQQGDITQLQALAKARLSKSDFNVLQFKLQEWTPTWMSIQSISRAHLKRNQIDVLKSELANPRRGPRDHSTETLQAVSRGALCRRRLESLLDMLESHEPSVTDLQAIAFGNQCRDDINSLLDELYEFEDDISALASHARGKIHRDRYAEKMAYYRSNMQKVIKVQSFARAKAQGSAYKTLISGTNPPVGTLKQFVHLLNDNDFDFDEEIEFERLRKTVVHKVRQNELTEQYVEQLDVKIALLVRNKITLDEVLKAQKKLGGHFPSNMSSMEMLSSTNPFDLKALNARSREKLELYQELFFILQTQSQYLARVLRTAPVAASSKETISLESLTMSLFGLATKRREEYYLIKLLTRANQEEITHSQGNLDSYIRNSKFWIKIFEKYVRTPKDRRYLKETFGPMIEAELLENEGLDLEHDPLQIYRTFIKDFELRTGQVSDMNPNITRENAIRTTNVRKIFTTNMTEIRDITDGFLLRMQNTIQKMPFGVRYIARSMWWDLADAMPHEDPGVLLRVVGQWVWKHYLGPSLAQPEQWGVVDRGLSPLNKKNLSTIAKVLNQIAMARPFSGDDVLFKPLDKYITEVINTRVTGIWERMVDVPDVEQHFDLDEFNDLYSKNKPTLHIKASDIFAIHDFVQPSVNIMCPDKDDYLRGILRDLGSAAQNQREMGKNVNTQEISLQLSGKYHAIEDPDASIKLLFTETKRMVLYIIRVQQGNDLFDILKTPVKDTDLARWNSIIREERIIQQQPKKRQAYSGSSVHENDDDTPHPTARDLTRLPYTELKAICLQNIIRLESAGRIKRDDKFQDILNAIARDIRTKHQRRLERARDMESIKSTLEALETKQQYLDDQLTMENDYLEQAMLTLTKKNANKSKFYMPFTKQYNHQKELERKGVKPKFGSYKYSARNLAEKGVLIAWRGYADQSNWHKIDITLSCDAVGLFTFEASKDKIMLQGCSAVVPLDEILQAQFNNCQYINLFDEQGKENSAPVSGGKGGEGAAQFNVNLLVHLLMRKFYRDQ</sequence>
<dbReference type="GO" id="GO:0005516">
    <property type="term" value="F:calmodulin binding"/>
    <property type="evidence" value="ECO:0007669"/>
    <property type="project" value="TreeGrafter"/>
</dbReference>
<dbReference type="GO" id="GO:0110085">
    <property type="term" value="C:mitotic actomyosin contractile ring"/>
    <property type="evidence" value="ECO:0007669"/>
    <property type="project" value="TreeGrafter"/>
</dbReference>
<dbReference type="InterPro" id="IPR008936">
    <property type="entry name" value="Rho_GTPase_activation_prot"/>
</dbReference>
<dbReference type="PROSITE" id="PS50021">
    <property type="entry name" value="CH"/>
    <property type="match status" value="1"/>
</dbReference>
<dbReference type="SUPFAM" id="SSF48350">
    <property type="entry name" value="GTPase activation domain, GAP"/>
    <property type="match status" value="1"/>
</dbReference>
<accession>A0A6G1HB27</accession>
<dbReference type="Pfam" id="PF00307">
    <property type="entry name" value="CH"/>
    <property type="match status" value="1"/>
</dbReference>
<dbReference type="GO" id="GO:0005096">
    <property type="term" value="F:GTPase activator activity"/>
    <property type="evidence" value="ECO:0007669"/>
    <property type="project" value="TreeGrafter"/>
</dbReference>
<dbReference type="Gene3D" id="1.10.418.10">
    <property type="entry name" value="Calponin-like domain"/>
    <property type="match status" value="1"/>
</dbReference>
<proteinExistence type="predicted"/>
<feature type="region of interest" description="Disordered" evidence="1">
    <location>
        <begin position="1"/>
        <end position="29"/>
    </location>
</feature>
<organism evidence="4 5">
    <name type="scientific">Aulographum hederae CBS 113979</name>
    <dbReference type="NCBI Taxonomy" id="1176131"/>
    <lineage>
        <taxon>Eukaryota</taxon>
        <taxon>Fungi</taxon>
        <taxon>Dikarya</taxon>
        <taxon>Ascomycota</taxon>
        <taxon>Pezizomycotina</taxon>
        <taxon>Dothideomycetes</taxon>
        <taxon>Pleosporomycetidae</taxon>
        <taxon>Aulographales</taxon>
        <taxon>Aulographaceae</taxon>
    </lineage>
</organism>
<dbReference type="Pfam" id="PF00616">
    <property type="entry name" value="RasGAP"/>
    <property type="match status" value="1"/>
</dbReference>
<dbReference type="PROSITE" id="PS50018">
    <property type="entry name" value="RAS_GTPASE_ACTIV_2"/>
    <property type="match status" value="1"/>
</dbReference>